<evidence type="ECO:0000313" key="1">
    <source>
        <dbReference type="EMBL" id="OUR97839.1"/>
    </source>
</evidence>
<sequence>MWGLIPREHTVNLDSELSDTALLSSAKIEVEEYQDGMDVIYTFLTLGLYRPIRYKITSWGVKE</sequence>
<dbReference type="EMBL" id="MAAO01000005">
    <property type="protein sequence ID" value="OUR97839.1"/>
    <property type="molecule type" value="Genomic_DNA"/>
</dbReference>
<accession>A0A1Y5F9H7</accession>
<dbReference type="Proteomes" id="UP000196531">
    <property type="component" value="Unassembled WGS sequence"/>
</dbReference>
<comment type="caution">
    <text evidence="1">The sequence shown here is derived from an EMBL/GenBank/DDBJ whole genome shotgun (WGS) entry which is preliminary data.</text>
</comment>
<evidence type="ECO:0000313" key="2">
    <source>
        <dbReference type="Proteomes" id="UP000196531"/>
    </source>
</evidence>
<protein>
    <submittedName>
        <fullName evidence="1">Uncharacterized protein</fullName>
    </submittedName>
</protein>
<name>A0A1Y5F9H7_9BACT</name>
<organism evidence="1 2">
    <name type="scientific">Halobacteriovorax marinus</name>
    <dbReference type="NCBI Taxonomy" id="97084"/>
    <lineage>
        <taxon>Bacteria</taxon>
        <taxon>Pseudomonadati</taxon>
        <taxon>Bdellovibrionota</taxon>
        <taxon>Bacteriovoracia</taxon>
        <taxon>Bacteriovoracales</taxon>
        <taxon>Halobacteriovoraceae</taxon>
        <taxon>Halobacteriovorax</taxon>
    </lineage>
</organism>
<gene>
    <name evidence="1" type="ORF">A9Q84_06475</name>
</gene>
<dbReference type="AlphaFoldDB" id="A0A1Y5F9H7"/>
<reference evidence="2" key="1">
    <citation type="journal article" date="2017" name="Proc. Natl. Acad. Sci. U.S.A.">
        <title>Simulation of Deepwater Horizon oil plume reveals substrate specialization within a complex community of hydrocarbon-degraders.</title>
        <authorList>
            <person name="Hu P."/>
            <person name="Dubinsky E.A."/>
            <person name="Probst A.J."/>
            <person name="Wang J."/>
            <person name="Sieber C.M.K."/>
            <person name="Tom L.M."/>
            <person name="Gardinali P."/>
            <person name="Banfield J.F."/>
            <person name="Atlas R.M."/>
            <person name="Andersen G.L."/>
        </authorList>
    </citation>
    <scope>NUCLEOTIDE SEQUENCE [LARGE SCALE GENOMIC DNA]</scope>
</reference>
<proteinExistence type="predicted"/>